<proteinExistence type="predicted"/>
<sequence>MIAVCRVIERPFFVDDANTGFVGANGHFFDIRRRFACCLHLFIERHRCFNCRLGVELRREGDFEQHIFHNVGTVRALEAERFTFKGDVVEAPHRRSQG</sequence>
<accession>A0A377DHC2</accession>
<evidence type="ECO:0000313" key="2">
    <source>
        <dbReference type="Proteomes" id="UP000254052"/>
    </source>
</evidence>
<gene>
    <name evidence="1" type="ORF">NCTC9962_07199</name>
</gene>
<evidence type="ECO:0000313" key="1">
    <source>
        <dbReference type="EMBL" id="STM20361.1"/>
    </source>
</evidence>
<name>A0A377DHC2_ECOLX</name>
<protein>
    <submittedName>
        <fullName evidence="1">Uncharacterized protein</fullName>
    </submittedName>
</protein>
<organism evidence="1 2">
    <name type="scientific">Escherichia coli</name>
    <dbReference type="NCBI Taxonomy" id="562"/>
    <lineage>
        <taxon>Bacteria</taxon>
        <taxon>Pseudomonadati</taxon>
        <taxon>Pseudomonadota</taxon>
        <taxon>Gammaproteobacteria</taxon>
        <taxon>Enterobacterales</taxon>
        <taxon>Enterobacteriaceae</taxon>
        <taxon>Escherichia</taxon>
    </lineage>
</organism>
<reference evidence="1 2" key="1">
    <citation type="submission" date="2018-06" db="EMBL/GenBank/DDBJ databases">
        <authorList>
            <consortium name="Pathogen Informatics"/>
            <person name="Doyle S."/>
        </authorList>
    </citation>
    <scope>NUCLEOTIDE SEQUENCE [LARGE SCALE GENOMIC DNA]</scope>
    <source>
        <strain evidence="1 2">NCTC9962</strain>
    </source>
</reference>
<dbReference type="EMBL" id="UGED01000023">
    <property type="protein sequence ID" value="STM20361.1"/>
    <property type="molecule type" value="Genomic_DNA"/>
</dbReference>
<dbReference type="Proteomes" id="UP000254052">
    <property type="component" value="Unassembled WGS sequence"/>
</dbReference>
<dbReference type="AlphaFoldDB" id="A0A377DHC2"/>